<dbReference type="Pfam" id="PF18158">
    <property type="entry name" value="AidB_N"/>
    <property type="match status" value="1"/>
</dbReference>
<keyword evidence="3 4" id="KW-0274">FAD</keyword>
<evidence type="ECO:0000256" key="2">
    <source>
        <dbReference type="ARBA" id="ARBA00022630"/>
    </source>
</evidence>
<dbReference type="Proteomes" id="UP000550401">
    <property type="component" value="Unassembled WGS sequence"/>
</dbReference>
<reference evidence="8 9" key="1">
    <citation type="submission" date="2020-07" db="EMBL/GenBank/DDBJ databases">
        <title>Genomic Encyclopedia of Type Strains, Phase IV (KMG-V): Genome sequencing to study the core and pangenomes of soil and plant-associated prokaryotes.</title>
        <authorList>
            <person name="Whitman W."/>
        </authorList>
    </citation>
    <scope>NUCLEOTIDE SEQUENCE [LARGE SCALE GENOMIC DNA]</scope>
    <source>
        <strain evidence="8 9">RH2WT43</strain>
    </source>
</reference>
<evidence type="ECO:0000256" key="3">
    <source>
        <dbReference type="ARBA" id="ARBA00022827"/>
    </source>
</evidence>
<accession>A0A839F6S7</accession>
<dbReference type="RefSeq" id="WP_428993630.1">
    <property type="nucleotide sequence ID" value="NZ_JACGXL010000005.1"/>
</dbReference>
<keyword evidence="4" id="KW-0560">Oxidoreductase</keyword>
<dbReference type="Gene3D" id="1.20.140.10">
    <property type="entry name" value="Butyryl-CoA Dehydrogenase, subunit A, domain 3"/>
    <property type="match status" value="1"/>
</dbReference>
<dbReference type="Pfam" id="PF00441">
    <property type="entry name" value="Acyl-CoA_dh_1"/>
    <property type="match status" value="1"/>
</dbReference>
<feature type="domain" description="Acyl-CoA oxidase/dehydrogenase middle" evidence="6">
    <location>
        <begin position="173"/>
        <end position="271"/>
    </location>
</feature>
<evidence type="ECO:0000259" key="5">
    <source>
        <dbReference type="Pfam" id="PF00441"/>
    </source>
</evidence>
<name>A0A839F6S7_9GAMM</name>
<keyword evidence="9" id="KW-1185">Reference proteome</keyword>
<gene>
    <name evidence="8" type="ORF">FHW12_003006</name>
</gene>
<sequence length="552" mass="59197">MRRTMDFIQSAPVLGNQYRDDPVLREMLARSLPAGVLAAIEGDLDELGAYAAEAWAEARAREAAEPTLQQWDAWGGRIDRIDVTPAWRRGAAMTTRYGFVAAGHESTHGVHARIDQFTRVYLYHVASEFHTCPLAMSDGAATALKASGATALVERAVPRLLARDPARLWLSGQWMTETAGGSDVARTGTVARRDRDGAWRLYGRKWFTSAVVGEMALALAHPAGAGDGTDALALFLVETRDTHGRWNGIRIDRLKDKLGTRELPTAEIHLDGALATPVGEPAHGVRLIAPMLNVTRTWNAVCALATMRRCLALASDYARRREAFGRPLARQPLHRATLAALAAEFEAAFHFVFFVAGLLGRGEQATPGERALLRVLTPLAKLWTGRLVVRVASETCEAFGGAGYIENTGIPQLLRDAQVFPIWEGTTNVLALDVLRALGTDGVDALATEARALLAEAGGDRHGIGASLDAARAWHAARRASRDALEAGARGFALTLARAFAAAVLARHAAWATRERGDRRASAALDAFAAAGLSRLAAAVDVDALLPDNCAP</sequence>
<dbReference type="PANTHER" id="PTHR42707">
    <property type="entry name" value="ACYL-COA DEHYDROGENASE"/>
    <property type="match status" value="1"/>
</dbReference>
<dbReference type="InterPro" id="IPR041504">
    <property type="entry name" value="AidB_N"/>
</dbReference>
<dbReference type="AlphaFoldDB" id="A0A839F6S7"/>
<dbReference type="Gene3D" id="2.40.110.20">
    <property type="match status" value="1"/>
</dbReference>
<keyword evidence="2 4" id="KW-0285">Flavoprotein</keyword>
<feature type="domain" description="Acyl-CoA dehydrogenase/oxidase C-terminal" evidence="5">
    <location>
        <begin position="283"/>
        <end position="438"/>
    </location>
</feature>
<dbReference type="SUPFAM" id="SSF56645">
    <property type="entry name" value="Acyl-CoA dehydrogenase NM domain-like"/>
    <property type="match status" value="1"/>
</dbReference>
<dbReference type="EMBL" id="JACGXL010000005">
    <property type="protein sequence ID" value="MBA8888770.1"/>
    <property type="molecule type" value="Genomic_DNA"/>
</dbReference>
<dbReference type="PANTHER" id="PTHR42707:SF2">
    <property type="entry name" value="ACD11 DEHYDROGENASE"/>
    <property type="match status" value="1"/>
</dbReference>
<dbReference type="Pfam" id="PF02770">
    <property type="entry name" value="Acyl-CoA_dh_M"/>
    <property type="match status" value="1"/>
</dbReference>
<feature type="domain" description="Adaptive response protein AidB N-terminal" evidence="7">
    <location>
        <begin position="16"/>
        <end position="163"/>
    </location>
</feature>
<dbReference type="InterPro" id="IPR009075">
    <property type="entry name" value="AcylCo_DH/oxidase_C"/>
</dbReference>
<dbReference type="SUPFAM" id="SSF47203">
    <property type="entry name" value="Acyl-CoA dehydrogenase C-terminal domain-like"/>
    <property type="match status" value="1"/>
</dbReference>
<dbReference type="Gene3D" id="6.10.250.600">
    <property type="match status" value="1"/>
</dbReference>
<comment type="cofactor">
    <cofactor evidence="4">
        <name>FAD</name>
        <dbReference type="ChEBI" id="CHEBI:57692"/>
    </cofactor>
</comment>
<evidence type="ECO:0000259" key="7">
    <source>
        <dbReference type="Pfam" id="PF18158"/>
    </source>
</evidence>
<dbReference type="InterPro" id="IPR052904">
    <property type="entry name" value="Acyl-CoA_dehydrogenase-like"/>
</dbReference>
<organism evidence="8 9">
    <name type="scientific">Dokdonella fugitiva</name>
    <dbReference type="NCBI Taxonomy" id="328517"/>
    <lineage>
        <taxon>Bacteria</taxon>
        <taxon>Pseudomonadati</taxon>
        <taxon>Pseudomonadota</taxon>
        <taxon>Gammaproteobacteria</taxon>
        <taxon>Lysobacterales</taxon>
        <taxon>Rhodanobacteraceae</taxon>
        <taxon>Dokdonella</taxon>
    </lineage>
</organism>
<dbReference type="InterPro" id="IPR006091">
    <property type="entry name" value="Acyl-CoA_Oxase/DH_mid-dom"/>
</dbReference>
<evidence type="ECO:0000259" key="6">
    <source>
        <dbReference type="Pfam" id="PF02770"/>
    </source>
</evidence>
<comment type="caution">
    <text evidence="8">The sequence shown here is derived from an EMBL/GenBank/DDBJ whole genome shotgun (WGS) entry which is preliminary data.</text>
</comment>
<dbReference type="GO" id="GO:0003995">
    <property type="term" value="F:acyl-CoA dehydrogenase activity"/>
    <property type="evidence" value="ECO:0007669"/>
    <property type="project" value="TreeGrafter"/>
</dbReference>
<evidence type="ECO:0000256" key="4">
    <source>
        <dbReference type="RuleBase" id="RU362125"/>
    </source>
</evidence>
<evidence type="ECO:0000313" key="9">
    <source>
        <dbReference type="Proteomes" id="UP000550401"/>
    </source>
</evidence>
<proteinExistence type="inferred from homology"/>
<dbReference type="InterPro" id="IPR036250">
    <property type="entry name" value="AcylCo_DH-like_C"/>
</dbReference>
<evidence type="ECO:0000313" key="8">
    <source>
        <dbReference type="EMBL" id="MBA8888770.1"/>
    </source>
</evidence>
<evidence type="ECO:0000256" key="1">
    <source>
        <dbReference type="ARBA" id="ARBA00009347"/>
    </source>
</evidence>
<dbReference type="InterPro" id="IPR009100">
    <property type="entry name" value="AcylCoA_DH/oxidase_NM_dom_sf"/>
</dbReference>
<protein>
    <submittedName>
        <fullName evidence="8">Alkylation response protein AidB-like acyl-CoA dehydrogenase</fullName>
    </submittedName>
</protein>
<comment type="similarity">
    <text evidence="1 4">Belongs to the acyl-CoA dehydrogenase family.</text>
</comment>